<dbReference type="GO" id="GO:0005886">
    <property type="term" value="C:plasma membrane"/>
    <property type="evidence" value="ECO:0007669"/>
    <property type="project" value="TreeGrafter"/>
</dbReference>
<dbReference type="Proteomes" id="UP000095214">
    <property type="component" value="Chromosome"/>
</dbReference>
<organism evidence="6 7">
    <name type="scientific">Pauljensenia hongkongensis</name>
    <dbReference type="NCBI Taxonomy" id="178339"/>
    <lineage>
        <taxon>Bacteria</taxon>
        <taxon>Bacillati</taxon>
        <taxon>Actinomycetota</taxon>
        <taxon>Actinomycetes</taxon>
        <taxon>Actinomycetales</taxon>
        <taxon>Actinomycetaceae</taxon>
        <taxon>Pauljensenia</taxon>
    </lineage>
</organism>
<dbReference type="Pfam" id="PF03717">
    <property type="entry name" value="PBP_dimer"/>
    <property type="match status" value="1"/>
</dbReference>
<dbReference type="Gene3D" id="3.30.450.330">
    <property type="match status" value="1"/>
</dbReference>
<evidence type="ECO:0000259" key="4">
    <source>
        <dbReference type="Pfam" id="PF00905"/>
    </source>
</evidence>
<dbReference type="OrthoDB" id="9789078at2"/>
<feature type="domain" description="Penicillin-binding protein transpeptidase" evidence="4">
    <location>
        <begin position="253"/>
        <end position="551"/>
    </location>
</feature>
<feature type="domain" description="Penicillin-binding protein dimerisation" evidence="5">
    <location>
        <begin position="51"/>
        <end position="208"/>
    </location>
</feature>
<sequence length="576" mass="60566">MSLTYSRSRGILYTIVVFLVACSMRLVYLQIIAGPTLAAEGQSIRTHSSEVAAKRGSITDATGVVLADSILTYDIAVNQINIRAYVHEDDNGDEVGRGPAEAARQLAPLLGMDEAELGGRLLGDSTYVYLKRNVDAVTYRQIRALDIHGIEWEAVYQRSYPNGNVAAPLIGTVNAEGQGSSGLESRFDDLLTGRPGEEAFETAPNGAIMPGGKRTTVEPVNGGSLQTTIHADLQHQIQDMLDARVSRHQAEWGTVVIEDISTGQILVMADSDSTPPDNAKPQPVAGVQYAFEPGSVGKLATIAAGLDFGTITPTSVFDVPYSLDYADAGGPITDYHQHGTEALTATGILAESSNTGTVLIGETLSDAQRRDMMERMGFGAGTGIELAGESPGLVGEQWQGRDHYVTMFGQAYMVTALQEVSMLAAIGNGGTRLSPHLVKSWTNADGTVEAPEADEPVQVMGASTAAQLLSMMESVVEDKNGTGAAAKVEGYRLGVKTGTADIVVNGQEGIVSTTAGIIPADAPRLAISVVLYNPKVDVISSDSSAPLFGDVARTAVNNLGIPASSTPAELYPSKPQ</sequence>
<dbReference type="Pfam" id="PF00905">
    <property type="entry name" value="Transpeptidase"/>
    <property type="match status" value="1"/>
</dbReference>
<evidence type="ECO:0000256" key="1">
    <source>
        <dbReference type="ARBA" id="ARBA00004370"/>
    </source>
</evidence>
<dbReference type="EMBL" id="CP017298">
    <property type="protein sequence ID" value="AOS46789.1"/>
    <property type="molecule type" value="Genomic_DNA"/>
</dbReference>
<gene>
    <name evidence="6" type="ORF">BH719_01980</name>
</gene>
<dbReference type="RefSeq" id="WP_034255144.1">
    <property type="nucleotide sequence ID" value="NZ_CP017298.1"/>
</dbReference>
<evidence type="ECO:0000256" key="3">
    <source>
        <dbReference type="ARBA" id="ARBA00023136"/>
    </source>
</evidence>
<comment type="similarity">
    <text evidence="2">Belongs to the transpeptidase family.</text>
</comment>
<name>A0A1D8B0W0_9ACTO</name>
<dbReference type="Gene3D" id="3.90.1310.10">
    <property type="entry name" value="Penicillin-binding protein 2a (Domain 2)"/>
    <property type="match status" value="1"/>
</dbReference>
<dbReference type="InterPro" id="IPR050515">
    <property type="entry name" value="Beta-lactam/transpept"/>
</dbReference>
<accession>A0A1D8B0W0</accession>
<dbReference type="InterPro" id="IPR012338">
    <property type="entry name" value="Beta-lactam/transpept-like"/>
</dbReference>
<dbReference type="PROSITE" id="PS51257">
    <property type="entry name" value="PROKAR_LIPOPROTEIN"/>
    <property type="match status" value="1"/>
</dbReference>
<dbReference type="PANTHER" id="PTHR30627:SF1">
    <property type="entry name" value="PEPTIDOGLYCAN D,D-TRANSPEPTIDASE FTSI"/>
    <property type="match status" value="1"/>
</dbReference>
<dbReference type="Gene3D" id="3.40.710.10">
    <property type="entry name" value="DD-peptidase/beta-lactamase superfamily"/>
    <property type="match status" value="1"/>
</dbReference>
<proteinExistence type="inferred from homology"/>
<dbReference type="SUPFAM" id="SSF56519">
    <property type="entry name" value="Penicillin binding protein dimerisation domain"/>
    <property type="match status" value="1"/>
</dbReference>
<evidence type="ECO:0000259" key="5">
    <source>
        <dbReference type="Pfam" id="PF03717"/>
    </source>
</evidence>
<keyword evidence="7" id="KW-1185">Reference proteome</keyword>
<keyword evidence="3" id="KW-0472">Membrane</keyword>
<dbReference type="GO" id="GO:0008658">
    <property type="term" value="F:penicillin binding"/>
    <property type="evidence" value="ECO:0007669"/>
    <property type="project" value="InterPro"/>
</dbReference>
<dbReference type="KEGG" id="phon:BH719_01980"/>
<dbReference type="SUPFAM" id="SSF56601">
    <property type="entry name" value="beta-lactamase/transpeptidase-like"/>
    <property type="match status" value="1"/>
</dbReference>
<dbReference type="InterPro" id="IPR001460">
    <property type="entry name" value="PCN-bd_Tpept"/>
</dbReference>
<evidence type="ECO:0000313" key="7">
    <source>
        <dbReference type="Proteomes" id="UP000095214"/>
    </source>
</evidence>
<evidence type="ECO:0000256" key="2">
    <source>
        <dbReference type="ARBA" id="ARBA00007171"/>
    </source>
</evidence>
<protein>
    <submittedName>
        <fullName evidence="6">Penicillin-binding protein</fullName>
    </submittedName>
</protein>
<comment type="subcellular location">
    <subcellularLocation>
        <location evidence="1">Membrane</location>
    </subcellularLocation>
</comment>
<dbReference type="AlphaFoldDB" id="A0A1D8B0W0"/>
<dbReference type="GO" id="GO:0071555">
    <property type="term" value="P:cell wall organization"/>
    <property type="evidence" value="ECO:0007669"/>
    <property type="project" value="TreeGrafter"/>
</dbReference>
<evidence type="ECO:0000313" key="6">
    <source>
        <dbReference type="EMBL" id="AOS46789.1"/>
    </source>
</evidence>
<dbReference type="PANTHER" id="PTHR30627">
    <property type="entry name" value="PEPTIDOGLYCAN D,D-TRANSPEPTIDASE"/>
    <property type="match status" value="1"/>
</dbReference>
<dbReference type="InterPro" id="IPR036138">
    <property type="entry name" value="PBP_dimer_sf"/>
</dbReference>
<dbReference type="InterPro" id="IPR005311">
    <property type="entry name" value="PBP_dimer"/>
</dbReference>
<reference evidence="6 7" key="1">
    <citation type="submission" date="2016-09" db="EMBL/GenBank/DDBJ databases">
        <title>Complete genome sequence of Actinomyces hongkongensis HKU8.</title>
        <authorList>
            <person name="Gao Y.-X."/>
            <person name="Zhou Y.-Y."/>
            <person name="Xie Y."/>
            <person name="Wang M."/>
            <person name="Wang S.-J."/>
            <person name="Shen S.-G."/>
        </authorList>
    </citation>
    <scope>NUCLEOTIDE SEQUENCE [LARGE SCALE GENOMIC DNA]</scope>
    <source>
        <strain evidence="6 7">HKU8</strain>
    </source>
</reference>
<dbReference type="STRING" id="178339.BH719_01980"/>